<comment type="caution">
    <text evidence="2">The sequence shown here is derived from an EMBL/GenBank/DDBJ whole genome shotgun (WGS) entry which is preliminary data.</text>
</comment>
<accession>A0ABS0GYW1</accession>
<evidence type="ECO:0000313" key="3">
    <source>
        <dbReference type="Proteomes" id="UP000638560"/>
    </source>
</evidence>
<sequence>MRLLGKVISIVGLLVAGAGLALFVRFLLTQGVERASWWVSVVGFFVAVSGVVIAVYAWRRLVPPPEQTDGEGVLGSAAGVGPVAGDGGFAAGDVRIEARDQAVAAGVVQGSVSTANPRKPGPASA</sequence>
<gene>
    <name evidence="2" type="ORF">I0C86_20920</name>
</gene>
<keyword evidence="1" id="KW-0812">Transmembrane</keyword>
<reference evidence="2 3" key="1">
    <citation type="submission" date="2020-11" db="EMBL/GenBank/DDBJ databases">
        <title>A novel isolate from a Black sea contaminated sediment with potential to produce alkanes: Plantactinospora alkalitolerans sp. nov.</title>
        <authorList>
            <person name="Carro L."/>
            <person name="Veyisoglu A."/>
            <person name="Guven K."/>
            <person name="Schumann P."/>
            <person name="Klenk H.-P."/>
            <person name="Sahin N."/>
        </authorList>
    </citation>
    <scope>NUCLEOTIDE SEQUENCE [LARGE SCALE GENOMIC DNA]</scope>
    <source>
        <strain evidence="2 3">S1510</strain>
    </source>
</reference>
<feature type="transmembrane region" description="Helical" evidence="1">
    <location>
        <begin position="35"/>
        <end position="58"/>
    </location>
</feature>
<proteinExistence type="predicted"/>
<protein>
    <submittedName>
        <fullName evidence="2">Uncharacterized protein</fullName>
    </submittedName>
</protein>
<evidence type="ECO:0000256" key="1">
    <source>
        <dbReference type="SAM" id="Phobius"/>
    </source>
</evidence>
<feature type="transmembrane region" description="Helical" evidence="1">
    <location>
        <begin position="7"/>
        <end position="29"/>
    </location>
</feature>
<dbReference type="Proteomes" id="UP000638560">
    <property type="component" value="Unassembled WGS sequence"/>
</dbReference>
<keyword evidence="1" id="KW-1133">Transmembrane helix</keyword>
<keyword evidence="1" id="KW-0472">Membrane</keyword>
<name>A0ABS0GYW1_9ACTN</name>
<dbReference type="EMBL" id="JADPUN010000196">
    <property type="protein sequence ID" value="MBF9131405.1"/>
    <property type="molecule type" value="Genomic_DNA"/>
</dbReference>
<keyword evidence="3" id="KW-1185">Reference proteome</keyword>
<evidence type="ECO:0000313" key="2">
    <source>
        <dbReference type="EMBL" id="MBF9131405.1"/>
    </source>
</evidence>
<dbReference type="RefSeq" id="WP_196202963.1">
    <property type="nucleotide sequence ID" value="NZ_JADPUN010000196.1"/>
</dbReference>
<organism evidence="2 3">
    <name type="scientific">Plantactinospora alkalitolerans</name>
    <dbReference type="NCBI Taxonomy" id="2789879"/>
    <lineage>
        <taxon>Bacteria</taxon>
        <taxon>Bacillati</taxon>
        <taxon>Actinomycetota</taxon>
        <taxon>Actinomycetes</taxon>
        <taxon>Micromonosporales</taxon>
        <taxon>Micromonosporaceae</taxon>
        <taxon>Plantactinospora</taxon>
    </lineage>
</organism>